<dbReference type="GO" id="GO:0005737">
    <property type="term" value="C:cytoplasm"/>
    <property type="evidence" value="ECO:0007669"/>
    <property type="project" value="TreeGrafter"/>
</dbReference>
<dbReference type="Proteomes" id="UP000265703">
    <property type="component" value="Unassembled WGS sequence"/>
</dbReference>
<dbReference type="PANTHER" id="PTHR46306:SF1">
    <property type="entry name" value="BTB_POZ DOMAIN-CONTAINING PROTEIN 9"/>
    <property type="match status" value="1"/>
</dbReference>
<evidence type="ECO:0000313" key="2">
    <source>
        <dbReference type="EMBL" id="RIA96996.1"/>
    </source>
</evidence>
<sequence>MSNCLQKKLLADISRLLCNSNNHDVKIIVGEGDNIETFTAHSIILGARSKYFQAAFYNEWTKKENNIIVFRKPNIKPQVFSILLEYYYTGKYSFEDKNNQIYFFEFLDAIDELCLVELLEPIRDYILCNKVKLAQQNY</sequence>
<dbReference type="PROSITE" id="PS50097">
    <property type="entry name" value="BTB"/>
    <property type="match status" value="1"/>
</dbReference>
<dbReference type="PANTHER" id="PTHR46306">
    <property type="entry name" value="BTB/POZ DOMAIN-CONTAINING PROTEIN 9"/>
    <property type="match status" value="1"/>
</dbReference>
<feature type="non-terminal residue" evidence="2">
    <location>
        <position position="138"/>
    </location>
</feature>
<dbReference type="CDD" id="cd18186">
    <property type="entry name" value="BTB_POZ_ZBTB_KLHL-like"/>
    <property type="match status" value="1"/>
</dbReference>
<feature type="domain" description="BTB" evidence="1">
    <location>
        <begin position="23"/>
        <end position="96"/>
    </location>
</feature>
<dbReference type="OrthoDB" id="408604at2759"/>
<protein>
    <submittedName>
        <fullName evidence="2">BTB/POZ protein</fullName>
    </submittedName>
</protein>
<reference evidence="2 3" key="1">
    <citation type="submission" date="2018-06" db="EMBL/GenBank/DDBJ databases">
        <title>Comparative genomics reveals the genomic features of Rhizophagus irregularis, R. cerebriforme, R. diaphanum and Gigaspora rosea, and their symbiotic lifestyle signature.</title>
        <authorList>
            <person name="Morin E."/>
            <person name="San Clemente H."/>
            <person name="Chen E.C.H."/>
            <person name="De La Providencia I."/>
            <person name="Hainaut M."/>
            <person name="Kuo A."/>
            <person name="Kohler A."/>
            <person name="Murat C."/>
            <person name="Tang N."/>
            <person name="Roy S."/>
            <person name="Loubradou J."/>
            <person name="Henrissat B."/>
            <person name="Grigoriev I.V."/>
            <person name="Corradi N."/>
            <person name="Roux C."/>
            <person name="Martin F.M."/>
        </authorList>
    </citation>
    <scope>NUCLEOTIDE SEQUENCE [LARGE SCALE GENOMIC DNA]</scope>
    <source>
        <strain evidence="2 3">DAOM 227022</strain>
    </source>
</reference>
<gene>
    <name evidence="2" type="ORF">C1645_814651</name>
</gene>
<evidence type="ECO:0000313" key="3">
    <source>
        <dbReference type="Proteomes" id="UP000265703"/>
    </source>
</evidence>
<comment type="caution">
    <text evidence="2">The sequence shown here is derived from an EMBL/GenBank/DDBJ whole genome shotgun (WGS) entry which is preliminary data.</text>
</comment>
<dbReference type="InterPro" id="IPR000210">
    <property type="entry name" value="BTB/POZ_dom"/>
</dbReference>
<proteinExistence type="predicted"/>
<name>A0A397TJ74_9GLOM</name>
<dbReference type="Gene3D" id="3.30.710.10">
    <property type="entry name" value="Potassium Channel Kv1.1, Chain A"/>
    <property type="match status" value="1"/>
</dbReference>
<dbReference type="AlphaFoldDB" id="A0A397TJ74"/>
<dbReference type="EMBL" id="QKYT01000036">
    <property type="protein sequence ID" value="RIA96996.1"/>
    <property type="molecule type" value="Genomic_DNA"/>
</dbReference>
<evidence type="ECO:0000259" key="1">
    <source>
        <dbReference type="PROSITE" id="PS50097"/>
    </source>
</evidence>
<keyword evidence="3" id="KW-1185">Reference proteome</keyword>
<accession>A0A397TJ74</accession>
<dbReference type="Pfam" id="PF00651">
    <property type="entry name" value="BTB"/>
    <property type="match status" value="1"/>
</dbReference>
<dbReference type="SMART" id="SM00225">
    <property type="entry name" value="BTB"/>
    <property type="match status" value="1"/>
</dbReference>
<dbReference type="SUPFAM" id="SSF54695">
    <property type="entry name" value="POZ domain"/>
    <property type="match status" value="1"/>
</dbReference>
<dbReference type="InterPro" id="IPR011333">
    <property type="entry name" value="SKP1/BTB/POZ_sf"/>
</dbReference>
<organism evidence="2 3">
    <name type="scientific">Glomus cerebriforme</name>
    <dbReference type="NCBI Taxonomy" id="658196"/>
    <lineage>
        <taxon>Eukaryota</taxon>
        <taxon>Fungi</taxon>
        <taxon>Fungi incertae sedis</taxon>
        <taxon>Mucoromycota</taxon>
        <taxon>Glomeromycotina</taxon>
        <taxon>Glomeromycetes</taxon>
        <taxon>Glomerales</taxon>
        <taxon>Glomeraceae</taxon>
        <taxon>Glomus</taxon>
    </lineage>
</organism>
<dbReference type="InterPro" id="IPR052407">
    <property type="entry name" value="BTB_POZ_domain_cont_9"/>
</dbReference>